<proteinExistence type="predicted"/>
<gene>
    <name evidence="1" type="ORF">I5677_08470</name>
</gene>
<evidence type="ECO:0000313" key="2">
    <source>
        <dbReference type="Proteomes" id="UP000623269"/>
    </source>
</evidence>
<dbReference type="EMBL" id="JAEAGR010000007">
    <property type="protein sequence ID" value="MBH1940922.1"/>
    <property type="molecule type" value="Genomic_DNA"/>
</dbReference>
<accession>A0A8J7H2E7</accession>
<name>A0A8J7H2E7_9FIRM</name>
<dbReference type="RefSeq" id="WP_197661146.1">
    <property type="nucleotide sequence ID" value="NZ_JAEAGR010000007.1"/>
</dbReference>
<dbReference type="Proteomes" id="UP000623269">
    <property type="component" value="Unassembled WGS sequence"/>
</dbReference>
<dbReference type="PROSITE" id="PS51257">
    <property type="entry name" value="PROKAR_LIPOPROTEIN"/>
    <property type="match status" value="1"/>
</dbReference>
<comment type="caution">
    <text evidence="1">The sequence shown here is derived from an EMBL/GenBank/DDBJ whole genome shotgun (WGS) entry which is preliminary data.</text>
</comment>
<organism evidence="1 2">
    <name type="scientific">Mobilitalea sibirica</name>
    <dbReference type="NCBI Taxonomy" id="1462919"/>
    <lineage>
        <taxon>Bacteria</taxon>
        <taxon>Bacillati</taxon>
        <taxon>Bacillota</taxon>
        <taxon>Clostridia</taxon>
        <taxon>Lachnospirales</taxon>
        <taxon>Lachnospiraceae</taxon>
        <taxon>Mobilitalea</taxon>
    </lineage>
</organism>
<reference evidence="1" key="1">
    <citation type="submission" date="2020-12" db="EMBL/GenBank/DDBJ databases">
        <title>M. sibirica DSM 26468T genome.</title>
        <authorList>
            <person name="Thieme N."/>
            <person name="Rettenmaier R."/>
            <person name="Zverlov V."/>
            <person name="Liebl W."/>
        </authorList>
    </citation>
    <scope>NUCLEOTIDE SEQUENCE</scope>
    <source>
        <strain evidence="1">DSM 26468</strain>
    </source>
</reference>
<sequence length="148" mass="17137">MKKYIILFLILVITLMFIACSNSSNVTKIDNDIKNSSEETISEPLKVVEDFFSAFEKAEYESMKNFCSKECISYYFHEGDVFGMVWAKAYELKEEKENIKKNEARVFVDVEMETAETSALYGETETSFYVVLKKQSDDSWLIDEFVTG</sequence>
<evidence type="ECO:0000313" key="1">
    <source>
        <dbReference type="EMBL" id="MBH1940922.1"/>
    </source>
</evidence>
<protein>
    <submittedName>
        <fullName evidence="1">Uncharacterized protein</fullName>
    </submittedName>
</protein>
<dbReference type="AlphaFoldDB" id="A0A8J7H2E7"/>
<keyword evidence="2" id="KW-1185">Reference proteome</keyword>